<gene>
    <name evidence="5" type="ORF">EMQ25_14360</name>
</gene>
<dbReference type="GO" id="GO:0016853">
    <property type="term" value="F:isomerase activity"/>
    <property type="evidence" value="ECO:0007669"/>
    <property type="project" value="UniProtKB-KW"/>
</dbReference>
<evidence type="ECO:0000256" key="3">
    <source>
        <dbReference type="ARBA" id="ARBA00022801"/>
    </source>
</evidence>
<evidence type="ECO:0000313" key="5">
    <source>
        <dbReference type="EMBL" id="RUT29303.1"/>
    </source>
</evidence>
<dbReference type="PANTHER" id="PTHR43176:SF3">
    <property type="entry name" value="3-HYDROXYISOBUTYRYL-COA HYDROLASE, MITOCHONDRIAL"/>
    <property type="match status" value="1"/>
</dbReference>
<dbReference type="Gene3D" id="3.90.226.10">
    <property type="entry name" value="2-enoyl-CoA Hydratase, Chain A, domain 1"/>
    <property type="match status" value="1"/>
</dbReference>
<dbReference type="NCBIfam" id="NF004127">
    <property type="entry name" value="PRK05617.1"/>
    <property type="match status" value="1"/>
</dbReference>
<organism evidence="5 6">
    <name type="scientific">Arsenicitalea aurantiaca</name>
    <dbReference type="NCBI Taxonomy" id="1783274"/>
    <lineage>
        <taxon>Bacteria</taxon>
        <taxon>Pseudomonadati</taxon>
        <taxon>Pseudomonadota</taxon>
        <taxon>Alphaproteobacteria</taxon>
        <taxon>Hyphomicrobiales</taxon>
        <taxon>Devosiaceae</taxon>
        <taxon>Arsenicitalea</taxon>
    </lineage>
</organism>
<evidence type="ECO:0000313" key="6">
    <source>
        <dbReference type="Proteomes" id="UP000281547"/>
    </source>
</evidence>
<evidence type="ECO:0000256" key="2">
    <source>
        <dbReference type="ARBA" id="ARBA00011915"/>
    </source>
</evidence>
<dbReference type="EMBL" id="RZNJ01000005">
    <property type="protein sequence ID" value="RUT29303.1"/>
    <property type="molecule type" value="Genomic_DNA"/>
</dbReference>
<keyword evidence="3" id="KW-0378">Hydrolase</keyword>
<comment type="caution">
    <text evidence="5">The sequence shown here is derived from an EMBL/GenBank/DDBJ whole genome shotgun (WGS) entry which is preliminary data.</text>
</comment>
<comment type="catalytic activity">
    <reaction evidence="1">
        <text>3-hydroxy-2-methylpropanoyl-CoA + H2O = 3-hydroxy-2-methylpropanoate + CoA + H(+)</text>
        <dbReference type="Rhea" id="RHEA:20888"/>
        <dbReference type="ChEBI" id="CHEBI:11805"/>
        <dbReference type="ChEBI" id="CHEBI:15377"/>
        <dbReference type="ChEBI" id="CHEBI:15378"/>
        <dbReference type="ChEBI" id="CHEBI:57287"/>
        <dbReference type="ChEBI" id="CHEBI:57340"/>
        <dbReference type="EC" id="3.1.2.4"/>
    </reaction>
</comment>
<keyword evidence="6" id="KW-1185">Reference proteome</keyword>
<dbReference type="InterPro" id="IPR045004">
    <property type="entry name" value="ECH_dom"/>
</dbReference>
<dbReference type="SUPFAM" id="SSF52096">
    <property type="entry name" value="ClpP/crotonase"/>
    <property type="match status" value="1"/>
</dbReference>
<dbReference type="InterPro" id="IPR029045">
    <property type="entry name" value="ClpP/crotonase-like_dom_sf"/>
</dbReference>
<keyword evidence="5" id="KW-0413">Isomerase</keyword>
<proteinExistence type="predicted"/>
<dbReference type="AlphaFoldDB" id="A0A433X5G2"/>
<dbReference type="InterPro" id="IPR032259">
    <property type="entry name" value="HIBYL-CoA-H"/>
</dbReference>
<evidence type="ECO:0000259" key="4">
    <source>
        <dbReference type="Pfam" id="PF16113"/>
    </source>
</evidence>
<dbReference type="CDD" id="cd06558">
    <property type="entry name" value="crotonase-like"/>
    <property type="match status" value="1"/>
</dbReference>
<dbReference type="Proteomes" id="UP000281547">
    <property type="component" value="Unassembled WGS sequence"/>
</dbReference>
<reference evidence="5 6" key="1">
    <citation type="journal article" date="2016" name="Int. J. Syst. Evol. Microbiol.">
        <title>Arsenicitalea aurantiaca gen. nov., sp. nov., a new member of the family Hyphomicrobiaceae, isolated from high-arsenic sediment.</title>
        <authorList>
            <person name="Mu Y."/>
            <person name="Zhou L."/>
            <person name="Zeng X.C."/>
            <person name="Liu L."/>
            <person name="Pan Y."/>
            <person name="Chen X."/>
            <person name="Wang J."/>
            <person name="Li S."/>
            <person name="Li W.J."/>
            <person name="Wang Y."/>
        </authorList>
    </citation>
    <scope>NUCLEOTIDE SEQUENCE [LARGE SCALE GENOMIC DNA]</scope>
    <source>
        <strain evidence="5 6">42-50</strain>
    </source>
</reference>
<sequence length="379" mass="39339">MRLRLSSLCPSIAAEALERQFAKPVTSRATSKDRQDGFLTHAHLDIARAGRLGIIALDRPDAINALDLGMATGIIETLETWRADDDVRVVVFEGKGPRGFCAGGDVRAIRSHVLAGDLEAASRFFAAEYEMNRVIATYPKPVVALAEGVVMGGGLGIAGHAGFRFTTPGAKFAMPEAAIGFIPDVGVQCILAKAPRERALLFMLAGVPVGAGDARALGLTDCVVPPARLDSVRSAIGSAADAENVDAALVAIMQAEGIDPDPPVLVAAADRLAGPLSLDGAGAIEAAIADVDPELGAVIGTRCPTSLAAILAAQDRARALPDIADVLAMDLRLARMMVGRDDFVEGVRAVLIDKDQKPGWSPARFEDVGLSAIASAVLG</sequence>
<dbReference type="EC" id="3.1.2.4" evidence="2"/>
<accession>A0A433X5G2</accession>
<dbReference type="GO" id="GO:0003860">
    <property type="term" value="F:3-hydroxyisobutyryl-CoA hydrolase activity"/>
    <property type="evidence" value="ECO:0007669"/>
    <property type="project" value="UniProtKB-EC"/>
</dbReference>
<protein>
    <recommendedName>
        <fullName evidence="2">3-hydroxyisobutyryl-CoA hydrolase</fullName>
        <ecNumber evidence="2">3.1.2.4</ecNumber>
    </recommendedName>
</protein>
<dbReference type="Pfam" id="PF16113">
    <property type="entry name" value="ECH_2"/>
    <property type="match status" value="1"/>
</dbReference>
<dbReference type="GO" id="GO:0006574">
    <property type="term" value="P:L-valine catabolic process"/>
    <property type="evidence" value="ECO:0007669"/>
    <property type="project" value="TreeGrafter"/>
</dbReference>
<feature type="domain" description="Enoyl-CoA hydratase/isomerase" evidence="4">
    <location>
        <begin position="53"/>
        <end position="374"/>
    </location>
</feature>
<evidence type="ECO:0000256" key="1">
    <source>
        <dbReference type="ARBA" id="ARBA00001709"/>
    </source>
</evidence>
<dbReference type="PANTHER" id="PTHR43176">
    <property type="entry name" value="3-HYDROXYISOBUTYRYL-COA HYDROLASE-RELATED"/>
    <property type="match status" value="1"/>
</dbReference>
<name>A0A433X5G2_9HYPH</name>